<dbReference type="PRINTS" id="PR01179">
    <property type="entry name" value="ODADCRBXLASE"/>
</dbReference>
<evidence type="ECO:0000256" key="3">
    <source>
        <dbReference type="ARBA" id="ARBA00022898"/>
    </source>
</evidence>
<dbReference type="Gene3D" id="2.40.37.10">
    <property type="entry name" value="Lyase, Ornithine Decarboxylase, Chain A, domain 1"/>
    <property type="match status" value="1"/>
</dbReference>
<dbReference type="PANTHER" id="PTHR43727">
    <property type="entry name" value="DIAMINOPIMELATE DECARBOXYLASE"/>
    <property type="match status" value="1"/>
</dbReference>
<comment type="function">
    <text evidence="5">Specifically catalyzes the decarboxylation of meso-diaminopimelate (meso-DAP) to L-lysine.</text>
</comment>
<sequence length="417" mass="47301">MSEKKLPFTKDQIENIIEKYPTPFHIYDEKGIRENARKLKNAFSWNKGFKEFFAVKACPNPYILKILKEEGFGADCSSLPELVLSEKVGIVGEEIMFTSNETPAHEYKKAYELGAIINLDDITHISYLENTLGKLPELLCFRYNPGPLREGNAIIGKPEEAKYGFTKAQLFEGYKIIKEKGVKRFGLHTMVASNELNPDYFIETVRMLLELVLEINRELGIKFEFINMGGGIGIPYRPGQKAVDLQYVSSGIKVLFETMLKGSGMEDLKLYMENGRMITGPYGYLVTKAIHRKNIYKNYIGVDACMANLMRPGMYGAYHHITIMGKENAKHDKVYDVVGSLCENNDKFAIDRNLPEIEIGDIVVIHDTGAHGYAMGFNYNGKLRSAELLLREDGTVEQIRRAETIDDYFATLDFSKL</sequence>
<comment type="pathway">
    <text evidence="5 8">Amino-acid biosynthesis; L-lysine biosynthesis via DAP pathway; L-lysine from DL-2,6-diaminopimelate: step 1/1.</text>
</comment>
<dbReference type="UniPathway" id="UPA00034">
    <property type="reaction ID" value="UER00027"/>
</dbReference>
<evidence type="ECO:0000256" key="4">
    <source>
        <dbReference type="ARBA" id="ARBA00023239"/>
    </source>
</evidence>
<protein>
    <recommendedName>
        <fullName evidence="5 6">Diaminopimelate decarboxylase</fullName>
        <shortName evidence="5">DAP decarboxylase</shortName>
        <shortName evidence="5">DAPDC</shortName>
        <ecNumber evidence="5 6">4.1.1.20</ecNumber>
    </recommendedName>
</protein>
<evidence type="ECO:0000256" key="7">
    <source>
        <dbReference type="PIRSR" id="PIRSR600183-50"/>
    </source>
</evidence>
<dbReference type="GO" id="GO:0008836">
    <property type="term" value="F:diaminopimelate decarboxylase activity"/>
    <property type="evidence" value="ECO:0007669"/>
    <property type="project" value="UniProtKB-UniRule"/>
</dbReference>
<dbReference type="EC" id="4.1.1.20" evidence="5 6"/>
<keyword evidence="2 5" id="KW-0210">Decarboxylase</keyword>
<keyword evidence="5 8" id="KW-0457">Lysine biosynthesis</keyword>
<dbReference type="RefSeq" id="WP_424604853.1">
    <property type="nucleotide sequence ID" value="NZ_JBNAVA010000001.1"/>
</dbReference>
<evidence type="ECO:0000259" key="9">
    <source>
        <dbReference type="Pfam" id="PF02784"/>
    </source>
</evidence>
<dbReference type="PANTHER" id="PTHR43727:SF2">
    <property type="entry name" value="GROUP IV DECARBOXYLASE"/>
    <property type="match status" value="1"/>
</dbReference>
<evidence type="ECO:0000313" key="10">
    <source>
        <dbReference type="EMBL" id="PMP70094.1"/>
    </source>
</evidence>
<dbReference type="PROSITE" id="PS00878">
    <property type="entry name" value="ODR_DC_2_1"/>
    <property type="match status" value="1"/>
</dbReference>
<comment type="caution">
    <text evidence="5">Lacks conserved residue(s) required for the propagation of feature annotation.</text>
</comment>
<dbReference type="GO" id="GO:0030170">
    <property type="term" value="F:pyridoxal phosphate binding"/>
    <property type="evidence" value="ECO:0007669"/>
    <property type="project" value="UniProtKB-UniRule"/>
</dbReference>
<dbReference type="CDD" id="cd06828">
    <property type="entry name" value="PLPDE_III_DapDC"/>
    <property type="match status" value="1"/>
</dbReference>
<feature type="domain" description="Orn/DAP/Arg decarboxylase 2 N-terminal" evidence="9">
    <location>
        <begin position="32"/>
        <end position="279"/>
    </location>
</feature>
<feature type="binding site" evidence="5">
    <location>
        <position position="311"/>
    </location>
    <ligand>
        <name>substrate</name>
    </ligand>
</feature>
<evidence type="ECO:0000313" key="11">
    <source>
        <dbReference type="Proteomes" id="UP000242881"/>
    </source>
</evidence>
<dbReference type="GO" id="GO:0009089">
    <property type="term" value="P:lysine biosynthetic process via diaminopimelate"/>
    <property type="evidence" value="ECO:0007669"/>
    <property type="project" value="UniProtKB-UniRule"/>
</dbReference>
<feature type="modified residue" description="N6-(pyridoxal phosphate)lysine" evidence="5 7">
    <location>
        <position position="56"/>
    </location>
</feature>
<dbReference type="InterPro" id="IPR009006">
    <property type="entry name" value="Ala_racemase/Decarboxylase_C"/>
</dbReference>
<keyword evidence="4 5" id="KW-0456">Lyase</keyword>
<dbReference type="SUPFAM" id="SSF50621">
    <property type="entry name" value="Alanine racemase C-terminal domain-like"/>
    <property type="match status" value="1"/>
</dbReference>
<name>A0A2J6WI82_9BACT</name>
<feature type="binding site" evidence="5">
    <location>
        <position position="231"/>
    </location>
    <ligand>
        <name>pyridoxal 5'-phosphate</name>
        <dbReference type="ChEBI" id="CHEBI:597326"/>
    </ligand>
</feature>
<keyword evidence="5" id="KW-0028">Amino-acid biosynthesis</keyword>
<dbReference type="HAMAP" id="MF_02120">
    <property type="entry name" value="LysA"/>
    <property type="match status" value="1"/>
</dbReference>
<dbReference type="AlphaFoldDB" id="A0A2J6WI82"/>
<dbReference type="PRINTS" id="PR01181">
    <property type="entry name" value="DAPDCRBXLASE"/>
</dbReference>
<dbReference type="InterPro" id="IPR000183">
    <property type="entry name" value="Orn/DAP/Arg_de-COase"/>
</dbReference>
<feature type="binding site" evidence="5">
    <location>
        <position position="276"/>
    </location>
    <ligand>
        <name>substrate</name>
    </ligand>
</feature>
<dbReference type="InterPro" id="IPR022653">
    <property type="entry name" value="De-COase2_pyr-phos_BS"/>
</dbReference>
<accession>A0A2J6WI82</accession>
<evidence type="ECO:0000256" key="1">
    <source>
        <dbReference type="ARBA" id="ARBA00001933"/>
    </source>
</evidence>
<dbReference type="EMBL" id="PNIN01000058">
    <property type="protein sequence ID" value="PMP70094.1"/>
    <property type="molecule type" value="Genomic_DNA"/>
</dbReference>
<comment type="subunit">
    <text evidence="5">Homodimer.</text>
</comment>
<keyword evidence="3 5" id="KW-0663">Pyridoxal phosphate</keyword>
<feature type="binding site" evidence="5">
    <location>
        <begin position="273"/>
        <end position="276"/>
    </location>
    <ligand>
        <name>pyridoxal 5'-phosphate</name>
        <dbReference type="ChEBI" id="CHEBI:597326"/>
    </ligand>
</feature>
<reference evidence="10 11" key="1">
    <citation type="submission" date="2018-01" db="EMBL/GenBank/DDBJ databases">
        <title>Metagenomic assembled genomes from two thermal pools in the Uzon Caldera, Kamchatka, Russia.</title>
        <authorList>
            <person name="Wilkins L."/>
            <person name="Ettinger C."/>
        </authorList>
    </citation>
    <scope>NUCLEOTIDE SEQUENCE [LARGE SCALE GENOMIC DNA]</scope>
    <source>
        <strain evidence="10">ZAV-05</strain>
    </source>
</reference>
<dbReference type="SUPFAM" id="SSF51419">
    <property type="entry name" value="PLP-binding barrel"/>
    <property type="match status" value="1"/>
</dbReference>
<evidence type="ECO:0000256" key="5">
    <source>
        <dbReference type="HAMAP-Rule" id="MF_02120"/>
    </source>
</evidence>
<gene>
    <name evidence="5 10" type="primary">lysA</name>
    <name evidence="10" type="ORF">C0187_05975</name>
</gene>
<organism evidence="10 11">
    <name type="scientific">Calditerrivibrio nitroreducens</name>
    <dbReference type="NCBI Taxonomy" id="477976"/>
    <lineage>
        <taxon>Bacteria</taxon>
        <taxon>Pseudomonadati</taxon>
        <taxon>Deferribacterota</taxon>
        <taxon>Deferribacteres</taxon>
        <taxon>Deferribacterales</taxon>
        <taxon>Calditerrivibrionaceae</taxon>
    </lineage>
</organism>
<feature type="binding site" evidence="5">
    <location>
        <position position="315"/>
    </location>
    <ligand>
        <name>substrate</name>
    </ligand>
</feature>
<dbReference type="Gene3D" id="3.20.20.10">
    <property type="entry name" value="Alanine racemase"/>
    <property type="match status" value="1"/>
</dbReference>
<dbReference type="InterPro" id="IPR002986">
    <property type="entry name" value="DAP_deCOOHase_LysA"/>
</dbReference>
<feature type="active site" description="Proton donor" evidence="7">
    <location>
        <position position="342"/>
    </location>
</feature>
<dbReference type="InterPro" id="IPR022644">
    <property type="entry name" value="De-COase2_N"/>
</dbReference>
<evidence type="ECO:0000256" key="8">
    <source>
        <dbReference type="RuleBase" id="RU003738"/>
    </source>
</evidence>
<evidence type="ECO:0000256" key="6">
    <source>
        <dbReference type="NCBIfam" id="TIGR01048"/>
    </source>
</evidence>
<comment type="caution">
    <text evidence="10">The sequence shown here is derived from an EMBL/GenBank/DDBJ whole genome shotgun (WGS) entry which is preliminary data.</text>
</comment>
<evidence type="ECO:0000256" key="2">
    <source>
        <dbReference type="ARBA" id="ARBA00022793"/>
    </source>
</evidence>
<comment type="catalytic activity">
    <reaction evidence="5 8">
        <text>meso-2,6-diaminopimelate + H(+) = L-lysine + CO2</text>
        <dbReference type="Rhea" id="RHEA:15101"/>
        <dbReference type="ChEBI" id="CHEBI:15378"/>
        <dbReference type="ChEBI" id="CHEBI:16526"/>
        <dbReference type="ChEBI" id="CHEBI:32551"/>
        <dbReference type="ChEBI" id="CHEBI:57791"/>
        <dbReference type="EC" id="4.1.1.20"/>
    </reaction>
</comment>
<proteinExistence type="inferred from homology"/>
<comment type="cofactor">
    <cofactor evidence="1 5 7 8">
        <name>pyridoxal 5'-phosphate</name>
        <dbReference type="ChEBI" id="CHEBI:597326"/>
    </cofactor>
</comment>
<dbReference type="NCBIfam" id="TIGR01048">
    <property type="entry name" value="lysA"/>
    <property type="match status" value="1"/>
</dbReference>
<dbReference type="Proteomes" id="UP000242881">
    <property type="component" value="Unassembled WGS sequence"/>
</dbReference>
<comment type="similarity">
    <text evidence="5">Belongs to the Orn/Lys/Arg decarboxylase class-II family. LysA subfamily.</text>
</comment>
<dbReference type="FunFam" id="3.20.20.10:FF:000003">
    <property type="entry name" value="Diaminopimelate decarboxylase"/>
    <property type="match status" value="1"/>
</dbReference>
<feature type="binding site" evidence="5">
    <location>
        <position position="343"/>
    </location>
    <ligand>
        <name>substrate</name>
    </ligand>
</feature>
<dbReference type="InterPro" id="IPR029066">
    <property type="entry name" value="PLP-binding_barrel"/>
</dbReference>
<dbReference type="Pfam" id="PF02784">
    <property type="entry name" value="Orn_Arg_deC_N"/>
    <property type="match status" value="1"/>
</dbReference>